<dbReference type="RefSeq" id="WP_068725104.1">
    <property type="nucleotide sequence ID" value="NZ_LSKU01000001.1"/>
</dbReference>
<dbReference type="AlphaFoldDB" id="A0A135L4M2"/>
<sequence length="175" mass="19830">MKRIQFYPFLSKGCAFFATAVAGEGLYLKVLYVDGTSEELPTSAHSFLHGIVQFFGYDIVALRKQYGQAIGKSQMIPLPLTEDWILTPFKVASKPEDEFTMGWIIAQAIIGINSENRAVTKLSLKGNHTLYCAHGVNYCKQQLRHVALVQHRYQFLHHKGDYFTAKEEQIPYLGI</sequence>
<organism evidence="1 2">
    <name type="scientific">Tepidibacillus decaturensis</name>
    <dbReference type="NCBI Taxonomy" id="1413211"/>
    <lineage>
        <taxon>Bacteria</taxon>
        <taxon>Bacillati</taxon>
        <taxon>Bacillota</taxon>
        <taxon>Bacilli</taxon>
        <taxon>Bacillales</taxon>
        <taxon>Bacillaceae</taxon>
        <taxon>Tepidibacillus</taxon>
    </lineage>
</organism>
<dbReference type="EMBL" id="LSKU01000001">
    <property type="protein sequence ID" value="KXG43958.1"/>
    <property type="molecule type" value="Genomic_DNA"/>
</dbReference>
<keyword evidence="2" id="KW-1185">Reference proteome</keyword>
<dbReference type="STRING" id="1413211.U473_08010"/>
<evidence type="ECO:0000313" key="2">
    <source>
        <dbReference type="Proteomes" id="UP000070352"/>
    </source>
</evidence>
<reference evidence="1 2" key="1">
    <citation type="submission" date="2016-02" db="EMBL/GenBank/DDBJ databases">
        <title>Draft Genome for Tepidibacillus decaturensis nov. sp. Strain Z9, an Anaerobic, Moderately Thermophilic and Heterotrophic Bacterium from Deep Subsurface of the Illinois Basin, USA.</title>
        <authorList>
            <person name="Dong Y."/>
            <person name="Chang J.Y."/>
            <person name="Sanford R."/>
            <person name="Fouke B.W."/>
        </authorList>
    </citation>
    <scope>NUCLEOTIDE SEQUENCE [LARGE SCALE GENOMIC DNA]</scope>
    <source>
        <strain evidence="1 2">Z9</strain>
    </source>
</reference>
<proteinExistence type="predicted"/>
<gene>
    <name evidence="1" type="ORF">U473_08010</name>
</gene>
<dbReference type="OrthoDB" id="2381246at2"/>
<name>A0A135L4M2_9BACI</name>
<protein>
    <submittedName>
        <fullName evidence="1">Uncharacterized protein</fullName>
    </submittedName>
</protein>
<evidence type="ECO:0000313" key="1">
    <source>
        <dbReference type="EMBL" id="KXG43958.1"/>
    </source>
</evidence>
<comment type="caution">
    <text evidence="1">The sequence shown here is derived from an EMBL/GenBank/DDBJ whole genome shotgun (WGS) entry which is preliminary data.</text>
</comment>
<dbReference type="Proteomes" id="UP000070352">
    <property type="component" value="Unassembled WGS sequence"/>
</dbReference>
<accession>A0A135L4M2</accession>